<keyword evidence="4" id="KW-0456">Lyase</keyword>
<evidence type="ECO:0000256" key="8">
    <source>
        <dbReference type="ARBA" id="ARBA00056337"/>
    </source>
</evidence>
<evidence type="ECO:0000313" key="11">
    <source>
        <dbReference type="Proteomes" id="UP000240493"/>
    </source>
</evidence>
<dbReference type="SUPFAM" id="SSF51569">
    <property type="entry name" value="Aldolase"/>
    <property type="match status" value="1"/>
</dbReference>
<dbReference type="EC" id="4.1.2.4" evidence="2"/>
<gene>
    <name evidence="10" type="ORF">M441DRAFT_38148</name>
</gene>
<keyword evidence="11" id="KW-1185">Reference proteome</keyword>
<keyword evidence="3" id="KW-0963">Cytoplasm</keyword>
<evidence type="ECO:0000256" key="3">
    <source>
        <dbReference type="ARBA" id="ARBA00022490"/>
    </source>
</evidence>
<dbReference type="CDD" id="cd00959">
    <property type="entry name" value="DeoC"/>
    <property type="match status" value="1"/>
</dbReference>
<evidence type="ECO:0000256" key="9">
    <source>
        <dbReference type="PIRSR" id="PIRSR001357-50"/>
    </source>
</evidence>
<dbReference type="Proteomes" id="UP000240493">
    <property type="component" value="Unassembled WGS sequence"/>
</dbReference>
<dbReference type="Pfam" id="PF01791">
    <property type="entry name" value="DeoC"/>
    <property type="match status" value="1"/>
</dbReference>
<dbReference type="PANTHER" id="PTHR10889">
    <property type="entry name" value="DEOXYRIBOSE-PHOSPHATE ALDOLASE"/>
    <property type="match status" value="1"/>
</dbReference>
<dbReference type="InterPro" id="IPR002915">
    <property type="entry name" value="DeoC/FbaB/LacD_aldolase"/>
</dbReference>
<dbReference type="GO" id="GO:0005737">
    <property type="term" value="C:cytoplasm"/>
    <property type="evidence" value="ECO:0007669"/>
    <property type="project" value="InterPro"/>
</dbReference>
<comment type="catalytic activity">
    <reaction evidence="7">
        <text>2-deoxy-D-ribose 5-phosphate = D-glyceraldehyde 3-phosphate + acetaldehyde</text>
        <dbReference type="Rhea" id="RHEA:12821"/>
        <dbReference type="ChEBI" id="CHEBI:15343"/>
        <dbReference type="ChEBI" id="CHEBI:59776"/>
        <dbReference type="ChEBI" id="CHEBI:62877"/>
        <dbReference type="EC" id="4.1.2.4"/>
    </reaction>
</comment>
<dbReference type="AlphaFoldDB" id="A0A2T3Z6B7"/>
<dbReference type="PIRSF" id="PIRSF001357">
    <property type="entry name" value="DeoC"/>
    <property type="match status" value="1"/>
</dbReference>
<reference evidence="10 11" key="1">
    <citation type="submission" date="2016-07" db="EMBL/GenBank/DDBJ databases">
        <title>Multiple horizontal gene transfer events from other fungi enriched the ability of initially mycotrophic Trichoderma (Ascomycota) to feed on dead plant biomass.</title>
        <authorList>
            <consortium name="DOE Joint Genome Institute"/>
            <person name="Aerts A."/>
            <person name="Atanasova L."/>
            <person name="Chenthamara K."/>
            <person name="Zhang J."/>
            <person name="Grujic M."/>
            <person name="Henrissat B."/>
            <person name="Kuo A."/>
            <person name="Salamov A."/>
            <person name="Lipzen A."/>
            <person name="Labutti K."/>
            <person name="Barry K."/>
            <person name="Miao Y."/>
            <person name="Rahimi M.J."/>
            <person name="Shen Q."/>
            <person name="Grigoriev I.V."/>
            <person name="Kubicek C.P."/>
            <person name="Druzhinina I.S."/>
        </authorList>
    </citation>
    <scope>NUCLEOTIDE SEQUENCE [LARGE SCALE GENOMIC DNA]</scope>
    <source>
        <strain evidence="10 11">CBS 433.97</strain>
    </source>
</reference>
<accession>A0A2T3Z6B7</accession>
<dbReference type="GO" id="GO:0004139">
    <property type="term" value="F:deoxyribose-phosphate aldolase activity"/>
    <property type="evidence" value="ECO:0007669"/>
    <property type="project" value="UniProtKB-EC"/>
</dbReference>
<organism evidence="10 11">
    <name type="scientific">Trichoderma asperellum (strain ATCC 204424 / CBS 433.97 / NBRC 101777)</name>
    <dbReference type="NCBI Taxonomy" id="1042311"/>
    <lineage>
        <taxon>Eukaryota</taxon>
        <taxon>Fungi</taxon>
        <taxon>Dikarya</taxon>
        <taxon>Ascomycota</taxon>
        <taxon>Pezizomycotina</taxon>
        <taxon>Sordariomycetes</taxon>
        <taxon>Hypocreomycetidae</taxon>
        <taxon>Hypocreales</taxon>
        <taxon>Hypocreaceae</taxon>
        <taxon>Trichoderma</taxon>
    </lineage>
</organism>
<dbReference type="HAMAP" id="MF_00114">
    <property type="entry name" value="DeoC_type1"/>
    <property type="match status" value="1"/>
</dbReference>
<protein>
    <recommendedName>
        <fullName evidence="2">deoxyribose-phosphate aldolase</fullName>
        <ecNumber evidence="2">4.1.2.4</ecNumber>
    </recommendedName>
    <alternativeName>
        <fullName evidence="6">2-deoxy-D-ribose 5-phosphate aldolase</fullName>
    </alternativeName>
</protein>
<dbReference type="PANTHER" id="PTHR10889:SF1">
    <property type="entry name" value="DEOXYRIBOSE-PHOSPHATE ALDOLASE"/>
    <property type="match status" value="1"/>
</dbReference>
<dbReference type="GO" id="GO:0046386">
    <property type="term" value="P:deoxyribose phosphate catabolic process"/>
    <property type="evidence" value="ECO:0007669"/>
    <property type="project" value="UniProtKB-UniPathway"/>
</dbReference>
<dbReference type="SMART" id="SM01133">
    <property type="entry name" value="DeoC"/>
    <property type="match status" value="1"/>
</dbReference>
<evidence type="ECO:0000256" key="4">
    <source>
        <dbReference type="ARBA" id="ARBA00023239"/>
    </source>
</evidence>
<dbReference type="InterPro" id="IPR028581">
    <property type="entry name" value="DeoC_typeI"/>
</dbReference>
<evidence type="ECO:0000256" key="5">
    <source>
        <dbReference type="ARBA" id="ARBA00023270"/>
    </source>
</evidence>
<feature type="active site" description="Proton donor/acceptor" evidence="9">
    <location>
        <position position="203"/>
    </location>
</feature>
<comment type="function">
    <text evidence="8">Catalyzes a reversible aldol reaction between acetaldehyde and D-glyceraldehyde 3-phosphate to generate 2-deoxy-D-ribose 5-phosphate.</text>
</comment>
<evidence type="ECO:0000256" key="6">
    <source>
        <dbReference type="ARBA" id="ARBA00032755"/>
    </source>
</evidence>
<dbReference type="Gene3D" id="3.20.20.70">
    <property type="entry name" value="Aldolase class I"/>
    <property type="match status" value="1"/>
</dbReference>
<dbReference type="InterPro" id="IPR011343">
    <property type="entry name" value="DeoC"/>
</dbReference>
<dbReference type="UniPathway" id="UPA00002">
    <property type="reaction ID" value="UER00468"/>
</dbReference>
<dbReference type="InterPro" id="IPR013785">
    <property type="entry name" value="Aldolase_TIM"/>
</dbReference>
<dbReference type="OrthoDB" id="70823at2759"/>
<comment type="similarity">
    <text evidence="1">Belongs to the DeoC/FbaB aldolase family. DeoC type 1 subfamily.</text>
</comment>
<evidence type="ECO:0000313" key="10">
    <source>
        <dbReference type="EMBL" id="PTB40342.1"/>
    </source>
</evidence>
<dbReference type="GO" id="GO:0016052">
    <property type="term" value="P:carbohydrate catabolic process"/>
    <property type="evidence" value="ECO:0007669"/>
    <property type="project" value="TreeGrafter"/>
</dbReference>
<dbReference type="NCBIfam" id="TIGR00126">
    <property type="entry name" value="deoC"/>
    <property type="match status" value="1"/>
</dbReference>
<evidence type="ECO:0000256" key="7">
    <source>
        <dbReference type="ARBA" id="ARBA00048791"/>
    </source>
</evidence>
<evidence type="ECO:0000256" key="2">
    <source>
        <dbReference type="ARBA" id="ARBA00012515"/>
    </source>
</evidence>
<dbReference type="GO" id="GO:0009264">
    <property type="term" value="P:deoxyribonucleotide catabolic process"/>
    <property type="evidence" value="ECO:0007669"/>
    <property type="project" value="InterPro"/>
</dbReference>
<dbReference type="FunFam" id="3.20.20.70:FF:000198">
    <property type="entry name" value="Deoxyribose-phosphate aldolase"/>
    <property type="match status" value="1"/>
</dbReference>
<dbReference type="STRING" id="1042311.A0A2T3Z6B7"/>
<dbReference type="EMBL" id="KZ679263">
    <property type="protein sequence ID" value="PTB40342.1"/>
    <property type="molecule type" value="Genomic_DNA"/>
</dbReference>
<feature type="active site" description="Schiff-base intermediate with acetaldehyde" evidence="9">
    <location>
        <position position="164"/>
    </location>
</feature>
<evidence type="ECO:0000256" key="1">
    <source>
        <dbReference type="ARBA" id="ARBA00010936"/>
    </source>
</evidence>
<proteinExistence type="inferred from homology"/>
<sequence length="262" mass="28279">MTSTKSITVTLQQLAKMIDHSLLHPTMTDEDILEGLAIAKEYGVATACVKPYLIPLAKQELEGSGVLVCPVIGFPHGNSTTEVKVIEADRAAAAGGSEIDMVINIGKALGGDWDYVAREIREVNETVIKHGATLKVIFENDYLKDEHIIRLCEICSEIGVAFVKTSTGYGFVKQTNGLYTYAGATIHHLKLMRKHSKPEIQVKAAGGVRTLDDLLHVMSLGVTRIGATATVAIMKAAAERGITNEPTTVEFQPMAEQQLGGY</sequence>
<keyword evidence="5 9" id="KW-0704">Schiff base</keyword>
<name>A0A2T3Z6B7_TRIA4</name>